<dbReference type="Proteomes" id="UP000580250">
    <property type="component" value="Unassembled WGS sequence"/>
</dbReference>
<gene>
    <name evidence="1" type="ORF">MENT_LOCUS62655</name>
</gene>
<name>A0A6V7YAQ3_MELEN</name>
<organism evidence="1 2">
    <name type="scientific">Meloidogyne enterolobii</name>
    <name type="common">Root-knot nematode worm</name>
    <name type="synonym">Meloidogyne mayaguensis</name>
    <dbReference type="NCBI Taxonomy" id="390850"/>
    <lineage>
        <taxon>Eukaryota</taxon>
        <taxon>Metazoa</taxon>
        <taxon>Ecdysozoa</taxon>
        <taxon>Nematoda</taxon>
        <taxon>Chromadorea</taxon>
        <taxon>Rhabditida</taxon>
        <taxon>Tylenchina</taxon>
        <taxon>Tylenchomorpha</taxon>
        <taxon>Tylenchoidea</taxon>
        <taxon>Meloidogynidae</taxon>
        <taxon>Meloidogyninae</taxon>
        <taxon>Meloidogyne</taxon>
    </lineage>
</organism>
<dbReference type="EMBL" id="CAJEWN010003790">
    <property type="protein sequence ID" value="CAD2208594.1"/>
    <property type="molecule type" value="Genomic_DNA"/>
</dbReference>
<evidence type="ECO:0000313" key="2">
    <source>
        <dbReference type="Proteomes" id="UP000580250"/>
    </source>
</evidence>
<protein>
    <submittedName>
        <fullName evidence="1">Uncharacterized protein</fullName>
    </submittedName>
</protein>
<evidence type="ECO:0000313" key="1">
    <source>
        <dbReference type="EMBL" id="CAD2208594.1"/>
    </source>
</evidence>
<accession>A0A6V7YAQ3</accession>
<sequence>MRGKPQIEEKLKKWTRNPYSFVLHHQNSSKNIVICLIEGGRLLLLQLPDIIKSKGDIRIVY</sequence>
<reference evidence="1 2" key="1">
    <citation type="submission" date="2020-08" db="EMBL/GenBank/DDBJ databases">
        <authorList>
            <person name="Koutsovoulos G."/>
            <person name="Danchin GJ E."/>
        </authorList>
    </citation>
    <scope>NUCLEOTIDE SEQUENCE [LARGE SCALE GENOMIC DNA]</scope>
</reference>
<dbReference type="AlphaFoldDB" id="A0A6V7YAQ3"/>
<proteinExistence type="predicted"/>
<comment type="caution">
    <text evidence="1">The sequence shown here is derived from an EMBL/GenBank/DDBJ whole genome shotgun (WGS) entry which is preliminary data.</text>
</comment>